<evidence type="ECO:0000256" key="1">
    <source>
        <dbReference type="SAM" id="Phobius"/>
    </source>
</evidence>
<organism evidence="2 3">
    <name type="scientific">Pedobacter ureilyticus</name>
    <dbReference type="NCBI Taxonomy" id="1393051"/>
    <lineage>
        <taxon>Bacteria</taxon>
        <taxon>Pseudomonadati</taxon>
        <taxon>Bacteroidota</taxon>
        <taxon>Sphingobacteriia</taxon>
        <taxon>Sphingobacteriales</taxon>
        <taxon>Sphingobacteriaceae</taxon>
        <taxon>Pedobacter</taxon>
    </lineage>
</organism>
<feature type="transmembrane region" description="Helical" evidence="1">
    <location>
        <begin position="93"/>
        <end position="113"/>
    </location>
</feature>
<accession>A0ABW9J952</accession>
<proteinExistence type="predicted"/>
<feature type="transmembrane region" description="Helical" evidence="1">
    <location>
        <begin position="119"/>
        <end position="137"/>
    </location>
</feature>
<evidence type="ECO:0000313" key="3">
    <source>
        <dbReference type="Proteomes" id="UP001517247"/>
    </source>
</evidence>
<feature type="transmembrane region" description="Helical" evidence="1">
    <location>
        <begin position="46"/>
        <end position="72"/>
    </location>
</feature>
<keyword evidence="1" id="KW-1133">Transmembrane helix</keyword>
<keyword evidence="1" id="KW-0472">Membrane</keyword>
<reference evidence="2 3" key="1">
    <citation type="submission" date="2024-12" db="EMBL/GenBank/DDBJ databases">
        <authorList>
            <person name="Hu S."/>
        </authorList>
    </citation>
    <scope>NUCLEOTIDE SEQUENCE [LARGE SCALE GENOMIC DNA]</scope>
    <source>
        <strain evidence="2 3">THG-T11</strain>
    </source>
</reference>
<dbReference type="EMBL" id="SSHJ02000007">
    <property type="protein sequence ID" value="MFN0256720.1"/>
    <property type="molecule type" value="Genomic_DNA"/>
</dbReference>
<keyword evidence="3" id="KW-1185">Reference proteome</keyword>
<feature type="transmembrane region" description="Helical" evidence="1">
    <location>
        <begin position="12"/>
        <end position="34"/>
    </location>
</feature>
<protein>
    <submittedName>
        <fullName evidence="2">Uncharacterized protein</fullName>
    </submittedName>
</protein>
<dbReference type="Proteomes" id="UP001517247">
    <property type="component" value="Unassembled WGS sequence"/>
</dbReference>
<gene>
    <name evidence="2" type="ORF">E6A44_014115</name>
</gene>
<name>A0ABW9J952_9SPHI</name>
<evidence type="ECO:0000313" key="2">
    <source>
        <dbReference type="EMBL" id="MFN0256720.1"/>
    </source>
</evidence>
<keyword evidence="1" id="KW-0812">Transmembrane</keyword>
<comment type="caution">
    <text evidence="2">The sequence shown here is derived from an EMBL/GenBank/DDBJ whole genome shotgun (WGS) entry which is preliminary data.</text>
</comment>
<dbReference type="RefSeq" id="WP_138723807.1">
    <property type="nucleotide sequence ID" value="NZ_SSHJ02000007.1"/>
</dbReference>
<sequence length="158" mass="17723">MSLISYLKEINIGWKLSLFLVVFCIWPVSAYLIFNFQNQLFIALDLWKLTLLSSAIATPFLVINSGISFLLASPRDKRLMWEQTQDQHLSSTVLIGVTITLFILSAGAASALVDCTIKTVKLIMAIAELTFLIAVIWSKKIEDRNFLLNSNNEVDAPQ</sequence>